<evidence type="ECO:0000313" key="5">
    <source>
        <dbReference type="Proteomes" id="UP000198432"/>
    </source>
</evidence>
<reference evidence="5" key="1">
    <citation type="submission" date="2017-06" db="EMBL/GenBank/DDBJ databases">
        <authorList>
            <person name="Varghese N."/>
            <person name="Submissions S."/>
        </authorList>
    </citation>
    <scope>NUCLEOTIDE SEQUENCE [LARGE SCALE GENOMIC DNA]</scope>
    <source>
        <strain evidence="5">NKM1</strain>
    </source>
</reference>
<keyword evidence="5" id="KW-1185">Reference proteome</keyword>
<proteinExistence type="predicted"/>
<dbReference type="RefSeq" id="WP_089320852.1">
    <property type="nucleotide sequence ID" value="NZ_FZOQ01000021.1"/>
</dbReference>
<dbReference type="PANTHER" id="PTHR43479">
    <property type="entry name" value="ACREF/ENVCD OPERON REPRESSOR-RELATED"/>
    <property type="match status" value="1"/>
</dbReference>
<dbReference type="PRINTS" id="PR00455">
    <property type="entry name" value="HTHTETR"/>
</dbReference>
<dbReference type="Gene3D" id="1.10.10.60">
    <property type="entry name" value="Homeodomain-like"/>
    <property type="match status" value="1"/>
</dbReference>
<dbReference type="PANTHER" id="PTHR43479:SF11">
    <property type="entry name" value="ACREF_ENVCD OPERON REPRESSOR-RELATED"/>
    <property type="match status" value="1"/>
</dbReference>
<dbReference type="InterPro" id="IPR050624">
    <property type="entry name" value="HTH-type_Tx_Regulator"/>
</dbReference>
<feature type="DNA-binding region" description="H-T-H motif" evidence="2">
    <location>
        <begin position="31"/>
        <end position="50"/>
    </location>
</feature>
<dbReference type="OrthoDB" id="9789566at2"/>
<evidence type="ECO:0000259" key="3">
    <source>
        <dbReference type="PROSITE" id="PS50977"/>
    </source>
</evidence>
<gene>
    <name evidence="4" type="ORF">SAMN06296052_12138</name>
</gene>
<dbReference type="Gene3D" id="1.10.357.10">
    <property type="entry name" value="Tetracycline Repressor, domain 2"/>
    <property type="match status" value="1"/>
</dbReference>
<evidence type="ECO:0000256" key="1">
    <source>
        <dbReference type="ARBA" id="ARBA00023125"/>
    </source>
</evidence>
<dbReference type="AlphaFoldDB" id="A0A239JBY6"/>
<dbReference type="Pfam" id="PF00440">
    <property type="entry name" value="TetR_N"/>
    <property type="match status" value="1"/>
</dbReference>
<sequence length="197" mass="22396">MKTNANYDVVKAGIVKASKQVFRRYGYTKVSMDDISKAAAKGRSTIYHYFKNKKEVFEAFAIGEFTEIIQQAKEQIHPNASLADNLLVYNASKLDGLKALAAEYEGILRDLREQEGLIRQLGRVLLREESEVVRSLLLTGMERGEIAKLSKEDLNLLTEMIVIALRSFEQEIFINNRMTGLGNRLKWLIDILIKGLQ</sequence>
<dbReference type="GO" id="GO:0003677">
    <property type="term" value="F:DNA binding"/>
    <property type="evidence" value="ECO:0007669"/>
    <property type="project" value="UniProtKB-UniRule"/>
</dbReference>
<protein>
    <submittedName>
        <fullName evidence="4">Transcriptional regulator, TetR family</fullName>
    </submittedName>
</protein>
<evidence type="ECO:0000313" key="4">
    <source>
        <dbReference type="EMBL" id="SNT03337.1"/>
    </source>
</evidence>
<dbReference type="InterPro" id="IPR001647">
    <property type="entry name" value="HTH_TetR"/>
</dbReference>
<dbReference type="InterPro" id="IPR009057">
    <property type="entry name" value="Homeodomain-like_sf"/>
</dbReference>
<feature type="domain" description="HTH tetR-type" evidence="3">
    <location>
        <begin position="8"/>
        <end position="68"/>
    </location>
</feature>
<dbReference type="EMBL" id="FZOQ01000021">
    <property type="protein sequence ID" value="SNT03337.1"/>
    <property type="molecule type" value="Genomic_DNA"/>
</dbReference>
<accession>A0A239JBY6</accession>
<organism evidence="4 5">
    <name type="scientific">Pontibacter ummariensis</name>
    <dbReference type="NCBI Taxonomy" id="1610492"/>
    <lineage>
        <taxon>Bacteria</taxon>
        <taxon>Pseudomonadati</taxon>
        <taxon>Bacteroidota</taxon>
        <taxon>Cytophagia</taxon>
        <taxon>Cytophagales</taxon>
        <taxon>Hymenobacteraceae</taxon>
        <taxon>Pontibacter</taxon>
    </lineage>
</organism>
<name>A0A239JBY6_9BACT</name>
<dbReference type="Proteomes" id="UP000198432">
    <property type="component" value="Unassembled WGS sequence"/>
</dbReference>
<keyword evidence="1 2" id="KW-0238">DNA-binding</keyword>
<dbReference type="SUPFAM" id="SSF46689">
    <property type="entry name" value="Homeodomain-like"/>
    <property type="match status" value="1"/>
</dbReference>
<evidence type="ECO:0000256" key="2">
    <source>
        <dbReference type="PROSITE-ProRule" id="PRU00335"/>
    </source>
</evidence>
<dbReference type="PROSITE" id="PS50977">
    <property type="entry name" value="HTH_TETR_2"/>
    <property type="match status" value="1"/>
</dbReference>